<dbReference type="InterPro" id="IPR036366">
    <property type="entry name" value="PGBDSf"/>
</dbReference>
<evidence type="ECO:0000313" key="3">
    <source>
        <dbReference type="EMBL" id="AXA24726.1"/>
    </source>
</evidence>
<name>A0AAD0PE11_PSEPU</name>
<feature type="domain" description="Peptidoglycan binding-like" evidence="2">
    <location>
        <begin position="72"/>
        <end position="123"/>
    </location>
</feature>
<feature type="compositionally biased region" description="Polar residues" evidence="1">
    <location>
        <begin position="142"/>
        <end position="154"/>
    </location>
</feature>
<accession>A0AAD0PE11</accession>
<organism evidence="3 4">
    <name type="scientific">Pseudomonas putida</name>
    <name type="common">Arthrobacter siderocapsulatus</name>
    <dbReference type="NCBI Taxonomy" id="303"/>
    <lineage>
        <taxon>Bacteria</taxon>
        <taxon>Pseudomonadati</taxon>
        <taxon>Pseudomonadota</taxon>
        <taxon>Gammaproteobacteria</taxon>
        <taxon>Pseudomonadales</taxon>
        <taxon>Pseudomonadaceae</taxon>
        <taxon>Pseudomonas</taxon>
    </lineage>
</organism>
<dbReference type="SUPFAM" id="SSF47090">
    <property type="entry name" value="PGBD-like"/>
    <property type="match status" value="1"/>
</dbReference>
<feature type="region of interest" description="Disordered" evidence="1">
    <location>
        <begin position="135"/>
        <end position="154"/>
    </location>
</feature>
<dbReference type="Gene3D" id="1.10.101.10">
    <property type="entry name" value="PGBD-like superfamily/PGBD"/>
    <property type="match status" value="1"/>
</dbReference>
<dbReference type="Proteomes" id="UP000251617">
    <property type="component" value="Chromosome"/>
</dbReference>
<dbReference type="EMBL" id="CP030750">
    <property type="protein sequence ID" value="AXA24726.1"/>
    <property type="molecule type" value="Genomic_DNA"/>
</dbReference>
<dbReference type="AlphaFoldDB" id="A0AAD0PE11"/>
<evidence type="ECO:0000259" key="2">
    <source>
        <dbReference type="Pfam" id="PF01471"/>
    </source>
</evidence>
<dbReference type="InterPro" id="IPR002477">
    <property type="entry name" value="Peptidoglycan-bd-like"/>
</dbReference>
<dbReference type="InterPro" id="IPR036365">
    <property type="entry name" value="PGBD-like_sf"/>
</dbReference>
<reference evidence="3 4" key="1">
    <citation type="submission" date="2018-06" db="EMBL/GenBank/DDBJ databases">
        <title>The genome of Pseudomonas putida NX-1, a lignin degrader.</title>
        <authorList>
            <person name="Xu Z."/>
        </authorList>
    </citation>
    <scope>NUCLEOTIDE SEQUENCE [LARGE SCALE GENOMIC DNA]</scope>
    <source>
        <strain evidence="3 4">NX-1</strain>
    </source>
</reference>
<sequence length="154" mass="16325">MPMRPVVVAGSTCAGLLILMLMYTVVASLRQAVMPEQDAAGPALNEQTPALSEVCQRLDEHAFAALGTRATRDLQRMLAEQGYYREPLDGCVGSATQQALYSYQRDNGLAATGAINAPTLTHLGIPVPAWLLHHKDAPATPDNAQSPSSSPTSP</sequence>
<protein>
    <recommendedName>
        <fullName evidence="2">Peptidoglycan binding-like domain-containing protein</fullName>
    </recommendedName>
</protein>
<proteinExistence type="predicted"/>
<evidence type="ECO:0000256" key="1">
    <source>
        <dbReference type="SAM" id="MobiDB-lite"/>
    </source>
</evidence>
<dbReference type="Pfam" id="PF01471">
    <property type="entry name" value="PG_binding_1"/>
    <property type="match status" value="1"/>
</dbReference>
<evidence type="ECO:0000313" key="4">
    <source>
        <dbReference type="Proteomes" id="UP000251617"/>
    </source>
</evidence>
<gene>
    <name evidence="3" type="ORF">C1S65_11610</name>
</gene>